<name>A0A7V1D159_9GAMM</name>
<feature type="domain" description="Beta-ketoacyl synthase-like N-terminal" evidence="1">
    <location>
        <begin position="26"/>
        <end position="228"/>
    </location>
</feature>
<evidence type="ECO:0000259" key="1">
    <source>
        <dbReference type="Pfam" id="PF13723"/>
    </source>
</evidence>
<dbReference type="Pfam" id="PF13723">
    <property type="entry name" value="Ketoacyl-synt_2"/>
    <property type="match status" value="1"/>
</dbReference>
<sequence>MEFVVDNFSVWIAPEQQISGLESLPHQDLDLNWVAPMQRRRLSQFMKMALHCMHKVEGAQTLAINFSSRHGDLPKTSGLLDAICTDDALSPTAFGLSVHNAAVGIFSILNNNTAAMNAIACGNDSIISALIDSYARLHTQLCEQIMICHADRALPTEYQCFADELQVDHCIALSLRLAKQGECYFSLEPIDFGSTTDANQLLPISIQFAIALLNKAPKTILFNNQRAWMLTFHAG</sequence>
<gene>
    <name evidence="2" type="ORF">ENH88_16460</name>
</gene>
<dbReference type="AlphaFoldDB" id="A0A7V1D159"/>
<comment type="caution">
    <text evidence="2">The sequence shown here is derived from an EMBL/GenBank/DDBJ whole genome shotgun (WGS) entry which is preliminary data.</text>
</comment>
<evidence type="ECO:0000313" key="2">
    <source>
        <dbReference type="EMBL" id="HEA18002.1"/>
    </source>
</evidence>
<proteinExistence type="predicted"/>
<dbReference type="InterPro" id="IPR014030">
    <property type="entry name" value="Ketoacyl_synth_N"/>
</dbReference>
<dbReference type="EMBL" id="DRGM01000167">
    <property type="protein sequence ID" value="HEA18002.1"/>
    <property type="molecule type" value="Genomic_DNA"/>
</dbReference>
<dbReference type="RefSeq" id="WP_304183828.1">
    <property type="nucleotide sequence ID" value="NZ_DRGM01000167.1"/>
</dbReference>
<organism evidence="2">
    <name type="scientific">Pseudoalteromonas prydzensis</name>
    <dbReference type="NCBI Taxonomy" id="182141"/>
    <lineage>
        <taxon>Bacteria</taxon>
        <taxon>Pseudomonadati</taxon>
        <taxon>Pseudomonadota</taxon>
        <taxon>Gammaproteobacteria</taxon>
        <taxon>Alteromonadales</taxon>
        <taxon>Pseudoalteromonadaceae</taxon>
        <taxon>Pseudoalteromonas</taxon>
    </lineage>
</organism>
<protein>
    <submittedName>
        <fullName evidence="2">3-oxoacyl-[ACP] synthase</fullName>
    </submittedName>
</protein>
<dbReference type="Proteomes" id="UP000886188">
    <property type="component" value="Unassembled WGS sequence"/>
</dbReference>
<accession>A0A7V1D159</accession>
<reference evidence="2" key="1">
    <citation type="journal article" date="2020" name="mSystems">
        <title>Genome- and Community-Level Interaction Insights into Carbon Utilization and Element Cycling Functions of Hydrothermarchaeota in Hydrothermal Sediment.</title>
        <authorList>
            <person name="Zhou Z."/>
            <person name="Liu Y."/>
            <person name="Xu W."/>
            <person name="Pan J."/>
            <person name="Luo Z.H."/>
            <person name="Li M."/>
        </authorList>
    </citation>
    <scope>NUCLEOTIDE SEQUENCE [LARGE SCALE GENOMIC DNA]</scope>
    <source>
        <strain evidence="2">HyVt-346</strain>
    </source>
</reference>